<reference evidence="2 3" key="1">
    <citation type="journal article" date="2024" name="G3 (Bethesda)">
        <title>Genome assembly of Hibiscus sabdariffa L. provides insights into metabolisms of medicinal natural products.</title>
        <authorList>
            <person name="Kim T."/>
        </authorList>
    </citation>
    <scope>NUCLEOTIDE SEQUENCE [LARGE SCALE GENOMIC DNA]</scope>
    <source>
        <strain evidence="2">TK-2024</strain>
        <tissue evidence="2">Old leaves</tissue>
    </source>
</reference>
<proteinExistence type="predicted"/>
<feature type="compositionally biased region" description="Polar residues" evidence="1">
    <location>
        <begin position="1"/>
        <end position="11"/>
    </location>
</feature>
<comment type="caution">
    <text evidence="2">The sequence shown here is derived from an EMBL/GenBank/DDBJ whole genome shotgun (WGS) entry which is preliminary data.</text>
</comment>
<keyword evidence="3" id="KW-1185">Reference proteome</keyword>
<evidence type="ECO:0000313" key="2">
    <source>
        <dbReference type="EMBL" id="KAK9018422.1"/>
    </source>
</evidence>
<feature type="region of interest" description="Disordered" evidence="1">
    <location>
        <begin position="1"/>
        <end position="72"/>
    </location>
</feature>
<evidence type="ECO:0000256" key="1">
    <source>
        <dbReference type="SAM" id="MobiDB-lite"/>
    </source>
</evidence>
<feature type="compositionally biased region" description="Polar residues" evidence="1">
    <location>
        <begin position="54"/>
        <end position="67"/>
    </location>
</feature>
<accession>A0ABR2RZW3</accession>
<name>A0ABR2RZW3_9ROSI</name>
<dbReference type="Proteomes" id="UP001396334">
    <property type="component" value="Unassembled WGS sequence"/>
</dbReference>
<dbReference type="EMBL" id="JBBPBN010000019">
    <property type="protein sequence ID" value="KAK9018422.1"/>
    <property type="molecule type" value="Genomic_DNA"/>
</dbReference>
<sequence length="167" mass="18383">MAPSRPQSNGRSPLASKLNPNPKPNHIPSKSPSPTTPSPLRSSLKKPLLVIGQSPASSPPSSTNKTFGNEVVEKRVRAYWASDKAWYGDAEEGEGEGEGEEELDLVEETRGRFKRLRRGGSRDDEDEDAAENVNKKSMDSDVKQIMNSISNCFDLPFHQCLSRESAE</sequence>
<evidence type="ECO:0000313" key="3">
    <source>
        <dbReference type="Proteomes" id="UP001396334"/>
    </source>
</evidence>
<protein>
    <submittedName>
        <fullName evidence="2">Uncharacterized protein</fullName>
    </submittedName>
</protein>
<feature type="compositionally biased region" description="Low complexity" evidence="1">
    <location>
        <begin position="28"/>
        <end position="49"/>
    </location>
</feature>
<feature type="compositionally biased region" description="Acidic residues" evidence="1">
    <location>
        <begin position="89"/>
        <end position="106"/>
    </location>
</feature>
<feature type="region of interest" description="Disordered" evidence="1">
    <location>
        <begin position="85"/>
        <end position="138"/>
    </location>
</feature>
<organism evidence="2 3">
    <name type="scientific">Hibiscus sabdariffa</name>
    <name type="common">roselle</name>
    <dbReference type="NCBI Taxonomy" id="183260"/>
    <lineage>
        <taxon>Eukaryota</taxon>
        <taxon>Viridiplantae</taxon>
        <taxon>Streptophyta</taxon>
        <taxon>Embryophyta</taxon>
        <taxon>Tracheophyta</taxon>
        <taxon>Spermatophyta</taxon>
        <taxon>Magnoliopsida</taxon>
        <taxon>eudicotyledons</taxon>
        <taxon>Gunneridae</taxon>
        <taxon>Pentapetalae</taxon>
        <taxon>rosids</taxon>
        <taxon>malvids</taxon>
        <taxon>Malvales</taxon>
        <taxon>Malvaceae</taxon>
        <taxon>Malvoideae</taxon>
        <taxon>Hibiscus</taxon>
    </lineage>
</organism>
<gene>
    <name evidence="2" type="ORF">V6N11_001398</name>
</gene>